<organism evidence="1 2">
    <name type="scientific">Populus alba</name>
    <name type="common">White poplar</name>
    <dbReference type="NCBI Taxonomy" id="43335"/>
    <lineage>
        <taxon>Eukaryota</taxon>
        <taxon>Viridiplantae</taxon>
        <taxon>Streptophyta</taxon>
        <taxon>Embryophyta</taxon>
        <taxon>Tracheophyta</taxon>
        <taxon>Spermatophyta</taxon>
        <taxon>Magnoliopsida</taxon>
        <taxon>eudicotyledons</taxon>
        <taxon>Gunneridae</taxon>
        <taxon>Pentapetalae</taxon>
        <taxon>rosids</taxon>
        <taxon>fabids</taxon>
        <taxon>Malpighiales</taxon>
        <taxon>Salicaceae</taxon>
        <taxon>Saliceae</taxon>
        <taxon>Populus</taxon>
    </lineage>
</organism>
<evidence type="ECO:0000313" key="1">
    <source>
        <dbReference type="EMBL" id="KAL3612684.1"/>
    </source>
</evidence>
<dbReference type="EMBL" id="RCHU02000001">
    <property type="protein sequence ID" value="KAL3612684.1"/>
    <property type="molecule type" value="Genomic_DNA"/>
</dbReference>
<dbReference type="Proteomes" id="UP000309997">
    <property type="component" value="Unassembled WGS sequence"/>
</dbReference>
<keyword evidence="2" id="KW-1185">Reference proteome</keyword>
<protein>
    <submittedName>
        <fullName evidence="1">Uncharacterized protein</fullName>
    </submittedName>
</protein>
<comment type="caution">
    <text evidence="1">The sequence shown here is derived from an EMBL/GenBank/DDBJ whole genome shotgun (WGS) entry which is preliminary data.</text>
</comment>
<gene>
    <name evidence="1" type="ORF">D5086_003704</name>
</gene>
<evidence type="ECO:0000313" key="2">
    <source>
        <dbReference type="Proteomes" id="UP000309997"/>
    </source>
</evidence>
<accession>A0ACC4D6R8</accession>
<sequence>MSERVDSVSCKFQFQFPWSSMQIVFILIRCFSLSSCGPSLLLLGSFFCWIYGVLVAFASALAGIEVQIQVDDAGIAGRQFSLGVLKLVTCMALIG</sequence>
<name>A0ACC4D6R8_POPAL</name>
<reference evidence="1 2" key="1">
    <citation type="journal article" date="2024" name="Plant Biotechnol. J.">
        <title>Genome and CRISPR/Cas9 system of a widespread forest tree (Populus alba) in the world.</title>
        <authorList>
            <person name="Liu Y.J."/>
            <person name="Jiang P.F."/>
            <person name="Han X.M."/>
            <person name="Li X.Y."/>
            <person name="Wang H.M."/>
            <person name="Wang Y.J."/>
            <person name="Wang X.X."/>
            <person name="Zeng Q.Y."/>
        </authorList>
    </citation>
    <scope>NUCLEOTIDE SEQUENCE [LARGE SCALE GENOMIC DNA]</scope>
    <source>
        <strain evidence="2">cv. PAL-ZL1</strain>
    </source>
</reference>
<proteinExistence type="predicted"/>